<proteinExistence type="inferred from homology"/>
<dbReference type="GO" id="GO:0015031">
    <property type="term" value="P:protein transport"/>
    <property type="evidence" value="ECO:0007669"/>
    <property type="project" value="UniProtKB-KW"/>
</dbReference>
<dbReference type="Proteomes" id="UP000694558">
    <property type="component" value="Chromosome 1"/>
</dbReference>
<keyword evidence="3 10" id="KW-0813">Transport</keyword>
<evidence type="ECO:0000313" key="13">
    <source>
        <dbReference type="Ensembl" id="ENSSMAP00000056022.1"/>
    </source>
</evidence>
<evidence type="ECO:0000256" key="5">
    <source>
        <dbReference type="ARBA" id="ARBA00022847"/>
    </source>
</evidence>
<feature type="transmembrane region" description="Helical" evidence="12">
    <location>
        <begin position="284"/>
        <end position="302"/>
    </location>
</feature>
<dbReference type="Pfam" id="PF00854">
    <property type="entry name" value="PTR2"/>
    <property type="match status" value="2"/>
</dbReference>
<dbReference type="InterPro" id="IPR018456">
    <property type="entry name" value="PTR2_symporter_CS"/>
</dbReference>
<evidence type="ECO:0000256" key="4">
    <source>
        <dbReference type="ARBA" id="ARBA00022692"/>
    </source>
</evidence>
<feature type="transmembrane region" description="Helical" evidence="12">
    <location>
        <begin position="128"/>
        <end position="153"/>
    </location>
</feature>
<evidence type="ECO:0000256" key="2">
    <source>
        <dbReference type="ARBA" id="ARBA00005982"/>
    </source>
</evidence>
<feature type="transmembrane region" description="Helical" evidence="12">
    <location>
        <begin position="56"/>
        <end position="77"/>
    </location>
</feature>
<evidence type="ECO:0000256" key="1">
    <source>
        <dbReference type="ARBA" id="ARBA00004141"/>
    </source>
</evidence>
<keyword evidence="6" id="KW-0571">Peptide transport</keyword>
<feature type="transmembrane region" description="Helical" evidence="12">
    <location>
        <begin position="364"/>
        <end position="385"/>
    </location>
</feature>
<sequence>HTHTHTQNEHPAVVCGYPISIFFIVVNEFCERFSYYGMRAVLVLYFKYFLRWDDDFATTIYHTFVALCYLTPILGAIVADSWLGKFKTIVYLSIVYTLGQIIMAVSAIHDITDTNKDGTPDNMTVHVALSMVGLMLIALGTGGIKPCVAAFGGDQFEDHQEKQRSTFFSIFYLSINAGSLLSTVITPILRAQECGIHTQQKCYPLAFGVPAALMVVALIVFIVGSGMYNKTAPQGNIMVKVCKCIGFAVKNRFRHRSSQYPKKEHWMDWAEDKYDKLLIAQVKMVLKVLFLYIPLPMFWALFDQQGSRWTLQATTMDGDFVPTRRLRFQTVNPILILILVPIVDSLIYPLISKCKLNFSPLRRMTVGMFLAAMAFVAAGLVQIQIDQTLPKFPSSTESQVKFINMVNRRLDVRAGTHQFTLEPFTVRRPQSMFKRIQPPWLCSKTSGFFFSSHSSERNRGKPGLRGNCPQQHVDICGCTAGRVRLIFLLYTTCQHTVVIENIFFDLNVCFPFRYVSAQFRIWNSAGQECVYSQKLGFGSSYTLIIPPTFTYDQNSIRPVMNIGQNSFHMAWQIPQYFLITAGEVVFSVTGLEFSYSQAPSNMKSVLQAGWLLTVAVGNIIVLIVAEAATLSEQWAEYILFASLLVVVCFVFAFMAYFYTYIDPTKIEAEFAQKEPEEKGKRKSLEMVKKMDPVDRLDDDSSSSSSSDNEEKM</sequence>
<gene>
    <name evidence="13" type="primary">slc15a1b</name>
</gene>
<feature type="compositionally biased region" description="Basic and acidic residues" evidence="11">
    <location>
        <begin position="672"/>
        <end position="695"/>
    </location>
</feature>
<keyword evidence="7" id="KW-0653">Protein transport</keyword>
<dbReference type="GO" id="GO:0006857">
    <property type="term" value="P:oligopeptide transport"/>
    <property type="evidence" value="ECO:0007669"/>
    <property type="project" value="InterPro"/>
</dbReference>
<evidence type="ECO:0000256" key="11">
    <source>
        <dbReference type="SAM" id="MobiDB-lite"/>
    </source>
</evidence>
<keyword evidence="8 12" id="KW-1133">Transmembrane helix</keyword>
<dbReference type="CDD" id="cd17412">
    <property type="entry name" value="MFS_SLC15A1"/>
    <property type="match status" value="1"/>
</dbReference>
<keyword evidence="5" id="KW-0769">Symport</keyword>
<evidence type="ECO:0000256" key="8">
    <source>
        <dbReference type="ARBA" id="ARBA00022989"/>
    </source>
</evidence>
<dbReference type="PROSITE" id="PS01023">
    <property type="entry name" value="PTR2_2"/>
    <property type="match status" value="1"/>
</dbReference>
<feature type="transmembrane region" description="Helical" evidence="12">
    <location>
        <begin position="573"/>
        <end position="593"/>
    </location>
</feature>
<dbReference type="GO" id="GO:0016020">
    <property type="term" value="C:membrane"/>
    <property type="evidence" value="ECO:0007669"/>
    <property type="project" value="UniProtKB-SubCell"/>
</dbReference>
<evidence type="ECO:0000256" key="3">
    <source>
        <dbReference type="ARBA" id="ARBA00022448"/>
    </source>
</evidence>
<dbReference type="SUPFAM" id="SSF103473">
    <property type="entry name" value="MFS general substrate transporter"/>
    <property type="match status" value="1"/>
</dbReference>
<dbReference type="PANTHER" id="PTHR11654">
    <property type="entry name" value="OLIGOPEPTIDE TRANSPORTER-RELATED"/>
    <property type="match status" value="1"/>
</dbReference>
<dbReference type="GO" id="GO:0015293">
    <property type="term" value="F:symporter activity"/>
    <property type="evidence" value="ECO:0007669"/>
    <property type="project" value="UniProtKB-KW"/>
</dbReference>
<evidence type="ECO:0000256" key="12">
    <source>
        <dbReference type="SAM" id="Phobius"/>
    </source>
</evidence>
<evidence type="ECO:0000256" key="10">
    <source>
        <dbReference type="RuleBase" id="RU003755"/>
    </source>
</evidence>
<name>A0A8D3D913_SCOMX</name>
<accession>A0A8D3D913</accession>
<comment type="similarity">
    <text evidence="2 10">Belongs to the major facilitator superfamily. Proton-dependent oligopeptide transporter (POT/PTR) (TC 2.A.17) family.</text>
</comment>
<protein>
    <submittedName>
        <fullName evidence="13">Solute carrier family 15 member 1b</fullName>
    </submittedName>
</protein>
<feature type="transmembrane region" description="Helical" evidence="12">
    <location>
        <begin position="89"/>
        <end position="108"/>
    </location>
</feature>
<dbReference type="Gene3D" id="1.20.1250.20">
    <property type="entry name" value="MFS general substrate transporter like domains"/>
    <property type="match status" value="2"/>
</dbReference>
<dbReference type="FunFam" id="1.20.1250.20:FF:000049">
    <property type="entry name" value="Solute carrier family 15 member 2"/>
    <property type="match status" value="1"/>
</dbReference>
<feature type="transmembrane region" description="Helical" evidence="12">
    <location>
        <begin position="605"/>
        <end position="625"/>
    </location>
</feature>
<dbReference type="InterPro" id="IPR000109">
    <property type="entry name" value="POT_fam"/>
</dbReference>
<keyword evidence="4 10" id="KW-0812">Transmembrane</keyword>
<feature type="region of interest" description="Disordered" evidence="11">
    <location>
        <begin position="672"/>
        <end position="712"/>
    </location>
</feature>
<feature type="transmembrane region" description="Helical" evidence="12">
    <location>
        <begin position="334"/>
        <end position="352"/>
    </location>
</feature>
<dbReference type="GeneTree" id="ENSGT00940000155995"/>
<dbReference type="AlphaFoldDB" id="A0A8D3D913"/>
<reference evidence="13" key="1">
    <citation type="submission" date="2023-05" db="EMBL/GenBank/DDBJ databases">
        <title>High-quality long-read genome of Scophthalmus maximus.</title>
        <authorList>
            <person name="Lien S."/>
            <person name="Martinez P."/>
        </authorList>
    </citation>
    <scope>NUCLEOTIDE SEQUENCE [LARGE SCALE GENOMIC DNA]</scope>
</reference>
<comment type="subcellular location">
    <subcellularLocation>
        <location evidence="1 10">Membrane</location>
        <topology evidence="1 10">Multi-pass membrane protein</topology>
    </subcellularLocation>
</comment>
<organism evidence="13 14">
    <name type="scientific">Scophthalmus maximus</name>
    <name type="common">Turbot</name>
    <name type="synonym">Psetta maxima</name>
    <dbReference type="NCBI Taxonomy" id="52904"/>
    <lineage>
        <taxon>Eukaryota</taxon>
        <taxon>Metazoa</taxon>
        <taxon>Chordata</taxon>
        <taxon>Craniata</taxon>
        <taxon>Vertebrata</taxon>
        <taxon>Euteleostomi</taxon>
        <taxon>Actinopterygii</taxon>
        <taxon>Neopterygii</taxon>
        <taxon>Teleostei</taxon>
        <taxon>Neoteleostei</taxon>
        <taxon>Acanthomorphata</taxon>
        <taxon>Carangaria</taxon>
        <taxon>Pleuronectiformes</taxon>
        <taxon>Pleuronectoidei</taxon>
        <taxon>Scophthalmidae</taxon>
        <taxon>Scophthalmus</taxon>
    </lineage>
</organism>
<feature type="transmembrane region" description="Helical" evidence="12">
    <location>
        <begin position="205"/>
        <end position="228"/>
    </location>
</feature>
<reference evidence="13" key="2">
    <citation type="submission" date="2025-08" db="UniProtKB">
        <authorList>
            <consortium name="Ensembl"/>
        </authorList>
    </citation>
    <scope>IDENTIFICATION</scope>
</reference>
<dbReference type="PROSITE" id="PS01022">
    <property type="entry name" value="PTR2_1"/>
    <property type="match status" value="1"/>
</dbReference>
<dbReference type="Ensembl" id="ENSSMAT00000048067.1">
    <property type="protein sequence ID" value="ENSSMAP00000056022.1"/>
    <property type="gene ID" value="ENSSMAG00000000418.2"/>
</dbReference>
<feature type="transmembrane region" description="Helical" evidence="12">
    <location>
        <begin position="637"/>
        <end position="658"/>
    </location>
</feature>
<dbReference type="InterPro" id="IPR036259">
    <property type="entry name" value="MFS_trans_sf"/>
</dbReference>
<keyword evidence="9 12" id="KW-0472">Membrane</keyword>
<evidence type="ECO:0000256" key="7">
    <source>
        <dbReference type="ARBA" id="ARBA00022927"/>
    </source>
</evidence>
<evidence type="ECO:0000256" key="6">
    <source>
        <dbReference type="ARBA" id="ARBA00022856"/>
    </source>
</evidence>
<evidence type="ECO:0000313" key="14">
    <source>
        <dbReference type="Proteomes" id="UP000694558"/>
    </source>
</evidence>
<evidence type="ECO:0000256" key="9">
    <source>
        <dbReference type="ARBA" id="ARBA00023136"/>
    </source>
</evidence>
<feature type="transmembrane region" description="Helical" evidence="12">
    <location>
        <begin position="165"/>
        <end position="185"/>
    </location>
</feature>